<keyword evidence="5" id="KW-1185">Reference proteome</keyword>
<feature type="domain" description="MmgE/PrpD C-terminal" evidence="3">
    <location>
        <begin position="268"/>
        <end position="430"/>
    </location>
</feature>
<dbReference type="InterPro" id="IPR045336">
    <property type="entry name" value="MmgE_PrpD_N"/>
</dbReference>
<proteinExistence type="inferred from homology"/>
<dbReference type="InterPro" id="IPR036148">
    <property type="entry name" value="MmgE/PrpD_sf"/>
</dbReference>
<protein>
    <submittedName>
        <fullName evidence="4">2-methylcitrate dehydratase PrpD</fullName>
    </submittedName>
</protein>
<dbReference type="Gene3D" id="3.30.1330.120">
    <property type="entry name" value="2-methylcitrate dehydratase PrpD"/>
    <property type="match status" value="1"/>
</dbReference>
<dbReference type="InterPro" id="IPR042188">
    <property type="entry name" value="MmgE/PrpD_sf_2"/>
</dbReference>
<evidence type="ECO:0000313" key="5">
    <source>
        <dbReference type="Proteomes" id="UP000585507"/>
    </source>
</evidence>
<gene>
    <name evidence="4" type="ORF">GGD55_003019</name>
</gene>
<dbReference type="GO" id="GO:0016829">
    <property type="term" value="F:lyase activity"/>
    <property type="evidence" value="ECO:0007669"/>
    <property type="project" value="InterPro"/>
</dbReference>
<sequence>MRSNSIMYLTGILADHICSVPQAARPAFIDEMALRCILDLLGAAIAGAGAKGPAAARQSAAVIFGEGIAPVWMSAKTAAPVAALLCNAAAACALDLDDGHRAARGHPGACVIPTVLTLATQTRVTGRALVSAIIAGYDIGVRIAAAQNPQGIPTRQSGRWAAFAAVAAAGSLFGARPDHVAQGLAIAGVLAPNQQANGSSGYSRLTGNDVKEGIAWSAATGLTALHLAMNGHTGPTDLLDHPGFYDRERILDQLGDRWEISGTYFKLYACCRYIHAPLDALLAIMTEHALLAEEVIGITVDTFGWALRLGNKTNPENPVDIQYSLPYCLAVAAIDGAAALAPVDVSLLGRADLSRFAQRVRMTTDSEIDQQFPDQTLARVTVDTPRGRFQSPLTGPVGDPARPLTFGALEQKFLSVTRGIISPAQQGMLIGAVQGLLSDDGARLLHALGSAQTSPRRNS</sequence>
<evidence type="ECO:0000259" key="3">
    <source>
        <dbReference type="Pfam" id="PF19305"/>
    </source>
</evidence>
<dbReference type="SUPFAM" id="SSF103378">
    <property type="entry name" value="2-methylcitrate dehydratase PrpD"/>
    <property type="match status" value="1"/>
</dbReference>
<evidence type="ECO:0000256" key="1">
    <source>
        <dbReference type="ARBA" id="ARBA00006174"/>
    </source>
</evidence>
<reference evidence="4 5" key="1">
    <citation type="submission" date="2020-08" db="EMBL/GenBank/DDBJ databases">
        <title>Genomic Encyclopedia of Type Strains, Phase IV (KMG-V): Genome sequencing to study the core and pangenomes of soil and plant-associated prokaryotes.</title>
        <authorList>
            <person name="Whitman W."/>
        </authorList>
    </citation>
    <scope>NUCLEOTIDE SEQUENCE [LARGE SCALE GENOMIC DNA]</scope>
    <source>
        <strain evidence="4 5">SEMIA 4084</strain>
    </source>
</reference>
<dbReference type="Pfam" id="PF19305">
    <property type="entry name" value="MmgE_PrpD_C"/>
    <property type="match status" value="1"/>
</dbReference>
<dbReference type="PANTHER" id="PTHR16943:SF8">
    <property type="entry name" value="2-METHYLCITRATE DEHYDRATASE"/>
    <property type="match status" value="1"/>
</dbReference>
<comment type="caution">
    <text evidence="4">The sequence shown here is derived from an EMBL/GenBank/DDBJ whole genome shotgun (WGS) entry which is preliminary data.</text>
</comment>
<dbReference type="AlphaFoldDB" id="A0A7W8X969"/>
<comment type="similarity">
    <text evidence="1">Belongs to the PrpD family.</text>
</comment>
<name>A0A7W8X969_9HYPH</name>
<dbReference type="Proteomes" id="UP000585507">
    <property type="component" value="Unassembled WGS sequence"/>
</dbReference>
<dbReference type="EMBL" id="JACHBK010000006">
    <property type="protein sequence ID" value="MBB5536312.1"/>
    <property type="molecule type" value="Genomic_DNA"/>
</dbReference>
<dbReference type="Pfam" id="PF03972">
    <property type="entry name" value="MmgE_PrpD_N"/>
    <property type="match status" value="1"/>
</dbReference>
<dbReference type="InterPro" id="IPR042183">
    <property type="entry name" value="MmgE/PrpD_sf_1"/>
</dbReference>
<evidence type="ECO:0000313" key="4">
    <source>
        <dbReference type="EMBL" id="MBB5536312.1"/>
    </source>
</evidence>
<dbReference type="Gene3D" id="1.10.4100.10">
    <property type="entry name" value="2-methylcitrate dehydratase PrpD"/>
    <property type="match status" value="1"/>
</dbReference>
<dbReference type="InterPro" id="IPR005656">
    <property type="entry name" value="MmgE_PrpD"/>
</dbReference>
<feature type="domain" description="MmgE/PrpD N-terminal" evidence="2">
    <location>
        <begin position="13"/>
        <end position="246"/>
    </location>
</feature>
<accession>A0A7W8X969</accession>
<dbReference type="InterPro" id="IPR045337">
    <property type="entry name" value="MmgE_PrpD_C"/>
</dbReference>
<dbReference type="PANTHER" id="PTHR16943">
    <property type="entry name" value="2-METHYLCITRATE DEHYDRATASE-RELATED"/>
    <property type="match status" value="1"/>
</dbReference>
<organism evidence="4 5">
    <name type="scientific">Rhizobium giardinii</name>
    <dbReference type="NCBI Taxonomy" id="56731"/>
    <lineage>
        <taxon>Bacteria</taxon>
        <taxon>Pseudomonadati</taxon>
        <taxon>Pseudomonadota</taxon>
        <taxon>Alphaproteobacteria</taxon>
        <taxon>Hyphomicrobiales</taxon>
        <taxon>Rhizobiaceae</taxon>
        <taxon>Rhizobium/Agrobacterium group</taxon>
        <taxon>Rhizobium</taxon>
    </lineage>
</organism>
<evidence type="ECO:0000259" key="2">
    <source>
        <dbReference type="Pfam" id="PF03972"/>
    </source>
</evidence>